<feature type="chain" id="PRO_5045680297" evidence="1">
    <location>
        <begin position="26"/>
        <end position="84"/>
    </location>
</feature>
<name>A0ABS9Z6U2_9HYPH</name>
<sequence length="84" mass="8484">MQAGIAMRSMAAAAMLLALALPAGAEDRPSAPSEAVVAFGASHPDCAEWTDGCVICVRGADAPHCSTPGIACQPGETLCRNSKK</sequence>
<keyword evidence="1" id="KW-0732">Signal</keyword>
<dbReference type="EMBL" id="JAIVFP010000001">
    <property type="protein sequence ID" value="MCI4683135.1"/>
    <property type="molecule type" value="Genomic_DNA"/>
</dbReference>
<dbReference type="RefSeq" id="WP_243067101.1">
    <property type="nucleotide sequence ID" value="NZ_JAIVFK010000019.1"/>
</dbReference>
<accession>A0ABS9Z6U2</accession>
<evidence type="ECO:0000313" key="3">
    <source>
        <dbReference type="Proteomes" id="UP001139104"/>
    </source>
</evidence>
<keyword evidence="3" id="KW-1185">Reference proteome</keyword>
<dbReference type="Proteomes" id="UP001139104">
    <property type="component" value="Unassembled WGS sequence"/>
</dbReference>
<proteinExistence type="predicted"/>
<reference evidence="2" key="1">
    <citation type="journal article" date="2022" name="ISME J.">
        <title>Identification of active gaseous-alkane degraders at natural gas seeps.</title>
        <authorList>
            <person name="Farhan Ul Haque M."/>
            <person name="Hernandez M."/>
            <person name="Crombie A.T."/>
            <person name="Murrell J.C."/>
        </authorList>
    </citation>
    <scope>NUCLEOTIDE SEQUENCE</scope>
    <source>
        <strain evidence="2">PC2</strain>
    </source>
</reference>
<protein>
    <submittedName>
        <fullName evidence="2">Uncharacterized protein</fullName>
    </submittedName>
</protein>
<feature type="signal peptide" evidence="1">
    <location>
        <begin position="1"/>
        <end position="25"/>
    </location>
</feature>
<comment type="caution">
    <text evidence="2">The sequence shown here is derived from an EMBL/GenBank/DDBJ whole genome shotgun (WGS) entry which is preliminary data.</text>
</comment>
<gene>
    <name evidence="2" type="ORF">K2U94_10205</name>
</gene>
<organism evidence="2 3">
    <name type="scientific">Candidatus Rhodoblastus alkanivorans</name>
    <dbReference type="NCBI Taxonomy" id="2954117"/>
    <lineage>
        <taxon>Bacteria</taxon>
        <taxon>Pseudomonadati</taxon>
        <taxon>Pseudomonadota</taxon>
        <taxon>Alphaproteobacteria</taxon>
        <taxon>Hyphomicrobiales</taxon>
        <taxon>Rhodoblastaceae</taxon>
        <taxon>Rhodoblastus</taxon>
    </lineage>
</organism>
<evidence type="ECO:0000313" key="2">
    <source>
        <dbReference type="EMBL" id="MCI4683135.1"/>
    </source>
</evidence>
<evidence type="ECO:0000256" key="1">
    <source>
        <dbReference type="SAM" id="SignalP"/>
    </source>
</evidence>